<accession>A0ABT2HB56</accession>
<dbReference type="RefSeq" id="WP_310795992.1">
    <property type="nucleotide sequence ID" value="NZ_JANLCJ010000478.1"/>
</dbReference>
<feature type="non-terminal residue" evidence="1">
    <location>
        <position position="1"/>
    </location>
</feature>
<comment type="caution">
    <text evidence="1">The sequence shown here is derived from an EMBL/GenBank/DDBJ whole genome shotgun (WGS) entry which is preliminary data.</text>
</comment>
<feature type="non-terminal residue" evidence="1">
    <location>
        <position position="214"/>
    </location>
</feature>
<name>A0ABT2HB56_9MICO</name>
<reference evidence="1" key="1">
    <citation type="submission" date="2022-08" db="EMBL/GenBank/DDBJ databases">
        <authorList>
            <person name="Deng Y."/>
            <person name="Han X.-F."/>
            <person name="Zhang Y.-Q."/>
        </authorList>
    </citation>
    <scope>NUCLEOTIDE SEQUENCE</scope>
    <source>
        <strain evidence="1">CPCC 203386</strain>
    </source>
</reference>
<protein>
    <submittedName>
        <fullName evidence="1">Anaerobic ribonucleoside-triphosphate reductase</fullName>
    </submittedName>
</protein>
<organism evidence="1 2">
    <name type="scientific">Herbiconiux daphne</name>
    <dbReference type="NCBI Taxonomy" id="2970914"/>
    <lineage>
        <taxon>Bacteria</taxon>
        <taxon>Bacillati</taxon>
        <taxon>Actinomycetota</taxon>
        <taxon>Actinomycetes</taxon>
        <taxon>Micrococcales</taxon>
        <taxon>Microbacteriaceae</taxon>
        <taxon>Herbiconiux</taxon>
    </lineage>
</organism>
<keyword evidence="2" id="KW-1185">Reference proteome</keyword>
<dbReference type="EMBL" id="JANLCJ010000478">
    <property type="protein sequence ID" value="MCS5737181.1"/>
    <property type="molecule type" value="Genomic_DNA"/>
</dbReference>
<evidence type="ECO:0000313" key="1">
    <source>
        <dbReference type="EMBL" id="MCS5737181.1"/>
    </source>
</evidence>
<dbReference type="PANTHER" id="PTHR21075:SF0">
    <property type="entry name" value="ANAEROBIC RIBONUCLEOSIDE-TRIPHOSPHATE REDUCTASE"/>
    <property type="match status" value="1"/>
</dbReference>
<dbReference type="InterPro" id="IPR012833">
    <property type="entry name" value="NrdD"/>
</dbReference>
<evidence type="ECO:0000313" key="2">
    <source>
        <dbReference type="Proteomes" id="UP001165586"/>
    </source>
</evidence>
<dbReference type="PANTHER" id="PTHR21075">
    <property type="entry name" value="ANAEROBIC RIBONUCLEOSIDE-TRIPHOSPHATE REDUCTASE"/>
    <property type="match status" value="1"/>
</dbReference>
<dbReference type="Pfam" id="PF13597">
    <property type="entry name" value="NRDD"/>
    <property type="match status" value="1"/>
</dbReference>
<gene>
    <name evidence="1" type="ORF">N1032_25975</name>
</gene>
<dbReference type="Proteomes" id="UP001165586">
    <property type="component" value="Unassembled WGS sequence"/>
</dbReference>
<sequence>PKLVFFVEKGLNQEKNDPNYDIKQLALECATKRLYPDIISAVNNRATTGSSVPVSPMGCRSFLSVWRDSDGNEVLDGRNNLGVITLNIPRIAIESGGDFAKFDTLFEERLALAKRALDTRIDRLRGVRAAVAPILYTEGAFGVRLKPEDEILSLFKNGRSSISLGYIGLHEASIIMFGEAPTENWAAQDFCVGPVQRMRNATEKWKDESEEGWG</sequence>
<dbReference type="SUPFAM" id="SSF51998">
    <property type="entry name" value="PFL-like glycyl radical enzymes"/>
    <property type="match status" value="1"/>
</dbReference>
<proteinExistence type="predicted"/>
<dbReference type="Gene3D" id="3.20.70.20">
    <property type="match status" value="1"/>
</dbReference>